<evidence type="ECO:0000313" key="4">
    <source>
        <dbReference type="Proteomes" id="UP000502248"/>
    </source>
</evidence>
<feature type="domain" description="Gfo/Idh/MocA-like oxidoreductase N-terminal" evidence="1">
    <location>
        <begin position="5"/>
        <end position="125"/>
    </location>
</feature>
<dbReference type="RefSeq" id="WP_169282718.1">
    <property type="nucleotide sequence ID" value="NZ_CP051680.1"/>
</dbReference>
<protein>
    <submittedName>
        <fullName evidence="3">Gfo/Idh/MocA family oxidoreductase</fullName>
    </submittedName>
</protein>
<dbReference type="GO" id="GO:0000166">
    <property type="term" value="F:nucleotide binding"/>
    <property type="evidence" value="ECO:0007669"/>
    <property type="project" value="InterPro"/>
</dbReference>
<dbReference type="AlphaFoldDB" id="A0A7Z2VNS7"/>
<reference evidence="3 4" key="1">
    <citation type="submission" date="2020-04" db="EMBL/GenBank/DDBJ databases">
        <title>Genome sequencing of novel species.</title>
        <authorList>
            <person name="Heo J."/>
            <person name="Kim S.-J."/>
            <person name="Kim J.-S."/>
            <person name="Hong S.-B."/>
            <person name="Kwon S.-W."/>
        </authorList>
    </citation>
    <scope>NUCLEOTIDE SEQUENCE [LARGE SCALE GENOMIC DNA]</scope>
    <source>
        <strain evidence="3 4">MFER-1</strain>
    </source>
</reference>
<keyword evidence="4" id="KW-1185">Reference proteome</keyword>
<dbReference type="InterPro" id="IPR051317">
    <property type="entry name" value="Gfo/Idh/MocA_oxidoreduct"/>
</dbReference>
<dbReference type="InterPro" id="IPR036291">
    <property type="entry name" value="NAD(P)-bd_dom_sf"/>
</dbReference>
<dbReference type="PANTHER" id="PTHR43708:SF8">
    <property type="entry name" value="OXIDOREDUCTASE"/>
    <property type="match status" value="1"/>
</dbReference>
<dbReference type="SUPFAM" id="SSF55347">
    <property type="entry name" value="Glyceraldehyde-3-phosphate dehydrogenase-like, C-terminal domain"/>
    <property type="match status" value="1"/>
</dbReference>
<organism evidence="3 4">
    <name type="scientific">Cohnella herbarum</name>
    <dbReference type="NCBI Taxonomy" id="2728023"/>
    <lineage>
        <taxon>Bacteria</taxon>
        <taxon>Bacillati</taxon>
        <taxon>Bacillota</taxon>
        <taxon>Bacilli</taxon>
        <taxon>Bacillales</taxon>
        <taxon>Paenibacillaceae</taxon>
        <taxon>Cohnella</taxon>
    </lineage>
</organism>
<evidence type="ECO:0000259" key="1">
    <source>
        <dbReference type="Pfam" id="PF01408"/>
    </source>
</evidence>
<dbReference type="EMBL" id="CP051680">
    <property type="protein sequence ID" value="QJD86469.1"/>
    <property type="molecule type" value="Genomic_DNA"/>
</dbReference>
<dbReference type="Proteomes" id="UP000502248">
    <property type="component" value="Chromosome"/>
</dbReference>
<feature type="domain" description="GFO/IDH/MocA-like oxidoreductase" evidence="2">
    <location>
        <begin position="133"/>
        <end position="252"/>
    </location>
</feature>
<dbReference type="SUPFAM" id="SSF51735">
    <property type="entry name" value="NAD(P)-binding Rossmann-fold domains"/>
    <property type="match status" value="1"/>
</dbReference>
<name>A0A7Z2VNS7_9BACL</name>
<dbReference type="InterPro" id="IPR000683">
    <property type="entry name" value="Gfo/Idh/MocA-like_OxRdtase_N"/>
</dbReference>
<accession>A0A7Z2VNS7</accession>
<dbReference type="Pfam" id="PF01408">
    <property type="entry name" value="GFO_IDH_MocA"/>
    <property type="match status" value="1"/>
</dbReference>
<proteinExistence type="predicted"/>
<evidence type="ECO:0000259" key="2">
    <source>
        <dbReference type="Pfam" id="PF22725"/>
    </source>
</evidence>
<gene>
    <name evidence="3" type="ORF">HH215_27100</name>
</gene>
<evidence type="ECO:0000313" key="3">
    <source>
        <dbReference type="EMBL" id="QJD86469.1"/>
    </source>
</evidence>
<dbReference type="Gene3D" id="3.40.50.720">
    <property type="entry name" value="NAD(P)-binding Rossmann-like Domain"/>
    <property type="match status" value="1"/>
</dbReference>
<dbReference type="InterPro" id="IPR055170">
    <property type="entry name" value="GFO_IDH_MocA-like_dom"/>
</dbReference>
<dbReference type="Pfam" id="PF22725">
    <property type="entry name" value="GFO_IDH_MocA_C3"/>
    <property type="match status" value="1"/>
</dbReference>
<dbReference type="KEGG" id="cheb:HH215_27100"/>
<dbReference type="PANTHER" id="PTHR43708">
    <property type="entry name" value="CONSERVED EXPRESSED OXIDOREDUCTASE (EUROFUNG)"/>
    <property type="match status" value="1"/>
</dbReference>
<sequence length="334" mass="37224">MKTVRGAVIGYGGAFNMGKIHANQMKDSGIAFVAACDMDKVRAEQAAVDFSGIRTYTKVEDLLSQEDIDLVTVITPHNTHAQLAKQVLESGKSCILEKPMCIRADDAFELTRLANERGLMLSVFHNRRWDAWYLTLMDLIKRDLLGEIFHVEIFTGGYQHPGHWWRSDKAISGGTFYDWGAHLIDYLLGFIPGKIKSVRGFVHNKIWHEITNEDQIDSIIEFESGAVAYISTSNIARAGKAPMRILGTKGAVVDADLWDDHLTLYTEVGGLPVETKIMNLKENWSAYYRNVADHLMNNAELIVKPEQAARNIAVIEATEKSAVIGAAVPVAYEK</sequence>
<dbReference type="Gene3D" id="3.30.360.10">
    <property type="entry name" value="Dihydrodipicolinate Reductase, domain 2"/>
    <property type="match status" value="1"/>
</dbReference>